<dbReference type="InterPro" id="IPR052165">
    <property type="entry name" value="Membrane_assoc_protease"/>
</dbReference>
<protein>
    <recommendedName>
        <fullName evidence="6">NfeD-like C-terminal domain-containing protein</fullName>
    </recommendedName>
</protein>
<dbReference type="PANTHER" id="PTHR33507:SF3">
    <property type="entry name" value="INNER MEMBRANE PROTEIN YBBJ"/>
    <property type="match status" value="1"/>
</dbReference>
<evidence type="ECO:0000313" key="7">
    <source>
        <dbReference type="EMBL" id="CAA9271739.1"/>
    </source>
</evidence>
<comment type="subcellular location">
    <subcellularLocation>
        <location evidence="1">Membrane</location>
        <topology evidence="1">Multi-pass membrane protein</topology>
    </subcellularLocation>
</comment>
<evidence type="ECO:0000259" key="6">
    <source>
        <dbReference type="Pfam" id="PF01957"/>
    </source>
</evidence>
<proteinExistence type="predicted"/>
<feature type="transmembrane region" description="Helical" evidence="5">
    <location>
        <begin position="31"/>
        <end position="64"/>
    </location>
</feature>
<evidence type="ECO:0000256" key="1">
    <source>
        <dbReference type="ARBA" id="ARBA00004141"/>
    </source>
</evidence>
<dbReference type="GO" id="GO:0005886">
    <property type="term" value="C:plasma membrane"/>
    <property type="evidence" value="ECO:0007669"/>
    <property type="project" value="TreeGrafter"/>
</dbReference>
<dbReference type="AlphaFoldDB" id="A0A6J4J6F2"/>
<evidence type="ECO:0000256" key="4">
    <source>
        <dbReference type="ARBA" id="ARBA00023136"/>
    </source>
</evidence>
<gene>
    <name evidence="7" type="ORF">AVDCRST_MAG41-2964</name>
</gene>
<accession>A0A6J4J6F2</accession>
<dbReference type="PANTHER" id="PTHR33507">
    <property type="entry name" value="INNER MEMBRANE PROTEIN YBBJ"/>
    <property type="match status" value="1"/>
</dbReference>
<dbReference type="Pfam" id="PF01957">
    <property type="entry name" value="NfeD"/>
    <property type="match status" value="1"/>
</dbReference>
<reference evidence="7" key="1">
    <citation type="submission" date="2020-02" db="EMBL/GenBank/DDBJ databases">
        <authorList>
            <person name="Meier V. D."/>
        </authorList>
    </citation>
    <scope>NUCLEOTIDE SEQUENCE</scope>
    <source>
        <strain evidence="7">AVDCRST_MAG41</strain>
    </source>
</reference>
<sequence length="143" mass="14811">MPAWLIWLIAAGVLAIAETLSLDLVLLMLAVAALATAGAAALGAGVAIQVGVFAVVSLGMVAVVRPLAKRRLQLPSSEQTGIEGLKGRSAVVVRTVDQHGGRVRLAGEEWSAQAYDPLQVLPVGATVQVMEIRGATAVVWSHE</sequence>
<dbReference type="InterPro" id="IPR012340">
    <property type="entry name" value="NA-bd_OB-fold"/>
</dbReference>
<dbReference type="SUPFAM" id="SSF141322">
    <property type="entry name" value="NfeD domain-like"/>
    <property type="match status" value="1"/>
</dbReference>
<evidence type="ECO:0000256" key="3">
    <source>
        <dbReference type="ARBA" id="ARBA00022989"/>
    </source>
</evidence>
<keyword evidence="2 5" id="KW-0812">Transmembrane</keyword>
<evidence type="ECO:0000256" key="5">
    <source>
        <dbReference type="SAM" id="Phobius"/>
    </source>
</evidence>
<keyword evidence="3 5" id="KW-1133">Transmembrane helix</keyword>
<name>A0A6J4J6F2_9ACTN</name>
<organism evidence="7">
    <name type="scientific">uncultured Mycobacteriales bacterium</name>
    <dbReference type="NCBI Taxonomy" id="581187"/>
    <lineage>
        <taxon>Bacteria</taxon>
        <taxon>Bacillati</taxon>
        <taxon>Actinomycetota</taxon>
        <taxon>Actinomycetes</taxon>
        <taxon>Mycobacteriales</taxon>
        <taxon>environmental samples</taxon>
    </lineage>
</organism>
<dbReference type="InterPro" id="IPR002810">
    <property type="entry name" value="NfeD-like_C"/>
</dbReference>
<feature type="domain" description="NfeD-like C-terminal" evidence="6">
    <location>
        <begin position="83"/>
        <end position="140"/>
    </location>
</feature>
<dbReference type="Gene3D" id="2.40.50.140">
    <property type="entry name" value="Nucleic acid-binding proteins"/>
    <property type="match status" value="1"/>
</dbReference>
<evidence type="ECO:0000256" key="2">
    <source>
        <dbReference type="ARBA" id="ARBA00022692"/>
    </source>
</evidence>
<dbReference type="EMBL" id="CADCTP010000270">
    <property type="protein sequence ID" value="CAA9271739.1"/>
    <property type="molecule type" value="Genomic_DNA"/>
</dbReference>
<keyword evidence="4 5" id="KW-0472">Membrane</keyword>